<gene>
    <name evidence="3" type="ORF">MYCIT1_LOCUS22772</name>
</gene>
<keyword evidence="1" id="KW-0812">Transmembrane</keyword>
<sequence length="337" mass="37895">MSSADALGAEQALLLQLLKDSTLTNELAVAALSIVVYVVPHIGSRAVREKINWPLRVEHIATLRDEIDLVWRTRISLANVFYIWIRYFTLGVICFSVYNLVRPQDSDRVCQNFFYVLLSTCTLIVVSADFILALRVWILFHRSRTLLYFLVPLLMAELTGMLVTGYFAIVDLKVYVHAPGLTGCYSQDVPRLLTYYAVPPFLMATTMFAMTLHRCRLSLVTSRAFGRGPIIAMFLRDGVFWFLGVVLLATAEIVIWHTARPTLAQLPILPATSLIAMIGARVVLNIKQIAANRGSGIEPRALSSFPVVTPSIAIRAYTTSHVYYEEEEVYARQDVEM</sequence>
<evidence type="ECO:0000313" key="3">
    <source>
        <dbReference type="EMBL" id="CAK5275181.1"/>
    </source>
</evidence>
<feature type="transmembrane region" description="Helical" evidence="1">
    <location>
        <begin position="193"/>
        <end position="213"/>
    </location>
</feature>
<reference evidence="3" key="1">
    <citation type="submission" date="2023-11" db="EMBL/GenBank/DDBJ databases">
        <authorList>
            <person name="De Vega J J."/>
            <person name="De Vega J J."/>
        </authorList>
    </citation>
    <scope>NUCLEOTIDE SEQUENCE</scope>
</reference>
<name>A0AAD2HG22_9AGAR</name>
<organism evidence="3 4">
    <name type="scientific">Mycena citricolor</name>
    <dbReference type="NCBI Taxonomy" id="2018698"/>
    <lineage>
        <taxon>Eukaryota</taxon>
        <taxon>Fungi</taxon>
        <taxon>Dikarya</taxon>
        <taxon>Basidiomycota</taxon>
        <taxon>Agaricomycotina</taxon>
        <taxon>Agaricomycetes</taxon>
        <taxon>Agaricomycetidae</taxon>
        <taxon>Agaricales</taxon>
        <taxon>Marasmiineae</taxon>
        <taxon>Mycenaceae</taxon>
        <taxon>Mycena</taxon>
    </lineage>
</organism>
<proteinExistence type="predicted"/>
<dbReference type="EMBL" id="CAVNYO010000405">
    <property type="protein sequence ID" value="CAK5275181.1"/>
    <property type="molecule type" value="Genomic_DNA"/>
</dbReference>
<feature type="domain" description="DUF6533" evidence="2">
    <location>
        <begin position="58"/>
        <end position="90"/>
    </location>
</feature>
<keyword evidence="1" id="KW-1133">Transmembrane helix</keyword>
<dbReference type="AlphaFoldDB" id="A0AAD2HG22"/>
<evidence type="ECO:0000259" key="2">
    <source>
        <dbReference type="Pfam" id="PF20151"/>
    </source>
</evidence>
<dbReference type="Proteomes" id="UP001295794">
    <property type="component" value="Unassembled WGS sequence"/>
</dbReference>
<dbReference type="Pfam" id="PF20151">
    <property type="entry name" value="DUF6533"/>
    <property type="match status" value="1"/>
</dbReference>
<feature type="transmembrane region" description="Helical" evidence="1">
    <location>
        <begin position="81"/>
        <end position="101"/>
    </location>
</feature>
<protein>
    <recommendedName>
        <fullName evidence="2">DUF6533 domain-containing protein</fullName>
    </recommendedName>
</protein>
<accession>A0AAD2HG22</accession>
<feature type="transmembrane region" description="Helical" evidence="1">
    <location>
        <begin position="113"/>
        <end position="134"/>
    </location>
</feature>
<feature type="transmembrane region" description="Helical" evidence="1">
    <location>
        <begin position="234"/>
        <end position="257"/>
    </location>
</feature>
<evidence type="ECO:0000256" key="1">
    <source>
        <dbReference type="SAM" id="Phobius"/>
    </source>
</evidence>
<dbReference type="InterPro" id="IPR045340">
    <property type="entry name" value="DUF6533"/>
</dbReference>
<comment type="caution">
    <text evidence="3">The sequence shown here is derived from an EMBL/GenBank/DDBJ whole genome shotgun (WGS) entry which is preliminary data.</text>
</comment>
<feature type="transmembrane region" description="Helical" evidence="1">
    <location>
        <begin position="27"/>
        <end position="47"/>
    </location>
</feature>
<keyword evidence="4" id="KW-1185">Reference proteome</keyword>
<feature type="transmembrane region" description="Helical" evidence="1">
    <location>
        <begin position="146"/>
        <end position="169"/>
    </location>
</feature>
<evidence type="ECO:0000313" key="4">
    <source>
        <dbReference type="Proteomes" id="UP001295794"/>
    </source>
</evidence>
<keyword evidence="1" id="KW-0472">Membrane</keyword>
<feature type="transmembrane region" description="Helical" evidence="1">
    <location>
        <begin position="263"/>
        <end position="284"/>
    </location>
</feature>